<organism evidence="3 4">
    <name type="scientific">Crepidotus variabilis</name>
    <dbReference type="NCBI Taxonomy" id="179855"/>
    <lineage>
        <taxon>Eukaryota</taxon>
        <taxon>Fungi</taxon>
        <taxon>Dikarya</taxon>
        <taxon>Basidiomycota</taxon>
        <taxon>Agaricomycotina</taxon>
        <taxon>Agaricomycetes</taxon>
        <taxon>Agaricomycetidae</taxon>
        <taxon>Agaricales</taxon>
        <taxon>Agaricineae</taxon>
        <taxon>Crepidotaceae</taxon>
        <taxon>Crepidotus</taxon>
    </lineage>
</organism>
<dbReference type="OrthoDB" id="337735at2759"/>
<reference evidence="3" key="1">
    <citation type="submission" date="2020-11" db="EMBL/GenBank/DDBJ databases">
        <authorList>
            <consortium name="DOE Joint Genome Institute"/>
            <person name="Ahrendt S."/>
            <person name="Riley R."/>
            <person name="Andreopoulos W."/>
            <person name="Labutti K."/>
            <person name="Pangilinan J."/>
            <person name="Ruiz-Duenas F.J."/>
            <person name="Barrasa J.M."/>
            <person name="Sanchez-Garcia M."/>
            <person name="Camarero S."/>
            <person name="Miyauchi S."/>
            <person name="Serrano A."/>
            <person name="Linde D."/>
            <person name="Babiker R."/>
            <person name="Drula E."/>
            <person name="Ayuso-Fernandez I."/>
            <person name="Pacheco R."/>
            <person name="Padilla G."/>
            <person name="Ferreira P."/>
            <person name="Barriuso J."/>
            <person name="Kellner H."/>
            <person name="Castanera R."/>
            <person name="Alfaro M."/>
            <person name="Ramirez L."/>
            <person name="Pisabarro A.G."/>
            <person name="Kuo A."/>
            <person name="Tritt A."/>
            <person name="Lipzen A."/>
            <person name="He G."/>
            <person name="Yan M."/>
            <person name="Ng V."/>
            <person name="Cullen D."/>
            <person name="Martin F."/>
            <person name="Rosso M.-N."/>
            <person name="Henrissat B."/>
            <person name="Hibbett D."/>
            <person name="Martinez A.T."/>
            <person name="Grigoriev I.V."/>
        </authorList>
    </citation>
    <scope>NUCLEOTIDE SEQUENCE</scope>
    <source>
        <strain evidence="3">CBS 506.95</strain>
    </source>
</reference>
<dbReference type="Proteomes" id="UP000807306">
    <property type="component" value="Unassembled WGS sequence"/>
</dbReference>
<dbReference type="EMBL" id="MU157852">
    <property type="protein sequence ID" value="KAF9528549.1"/>
    <property type="molecule type" value="Genomic_DNA"/>
</dbReference>
<dbReference type="GO" id="GO:0016538">
    <property type="term" value="F:cyclin-dependent protein serine/threonine kinase regulator activity"/>
    <property type="evidence" value="ECO:0007669"/>
    <property type="project" value="TreeGrafter"/>
</dbReference>
<dbReference type="Pfam" id="PF08613">
    <property type="entry name" value="Cyclin"/>
    <property type="match status" value="1"/>
</dbReference>
<evidence type="ECO:0000256" key="1">
    <source>
        <dbReference type="SAM" id="MobiDB-lite"/>
    </source>
</evidence>
<proteinExistence type="predicted"/>
<feature type="transmembrane region" description="Helical" evidence="2">
    <location>
        <begin position="88"/>
        <end position="109"/>
    </location>
</feature>
<protein>
    <submittedName>
        <fullName evidence="3">Cyclin-domain-containing protein</fullName>
    </submittedName>
</protein>
<feature type="compositionally biased region" description="Low complexity" evidence="1">
    <location>
        <begin position="233"/>
        <end position="244"/>
    </location>
</feature>
<dbReference type="GO" id="GO:0000307">
    <property type="term" value="C:cyclin-dependent protein kinase holoenzyme complex"/>
    <property type="evidence" value="ECO:0007669"/>
    <property type="project" value="TreeGrafter"/>
</dbReference>
<feature type="transmembrane region" description="Helical" evidence="2">
    <location>
        <begin position="177"/>
        <end position="200"/>
    </location>
</feature>
<dbReference type="InterPro" id="IPR013922">
    <property type="entry name" value="Cyclin_PHO80-like"/>
</dbReference>
<dbReference type="Gene3D" id="1.10.472.10">
    <property type="entry name" value="Cyclin-like"/>
    <property type="match status" value="1"/>
</dbReference>
<dbReference type="CDD" id="cd20558">
    <property type="entry name" value="CYCLIN_ScPCL7-like"/>
    <property type="match status" value="1"/>
</dbReference>
<evidence type="ECO:0000313" key="3">
    <source>
        <dbReference type="EMBL" id="KAF9528549.1"/>
    </source>
</evidence>
<accession>A0A9P6EH00</accession>
<evidence type="ECO:0000313" key="4">
    <source>
        <dbReference type="Proteomes" id="UP000807306"/>
    </source>
</evidence>
<comment type="caution">
    <text evidence="3">The sequence shown here is derived from an EMBL/GenBank/DDBJ whole genome shotgun (WGS) entry which is preliminary data.</text>
</comment>
<evidence type="ECO:0000256" key="2">
    <source>
        <dbReference type="SAM" id="Phobius"/>
    </source>
</evidence>
<dbReference type="PANTHER" id="PTHR15615:SF117">
    <property type="entry name" value="PHO85 CYCLIN PHO80"/>
    <property type="match status" value="1"/>
</dbReference>
<feature type="region of interest" description="Disordered" evidence="1">
    <location>
        <begin position="233"/>
        <end position="300"/>
    </location>
</feature>
<keyword evidence="2" id="KW-0812">Transmembrane</keyword>
<keyword evidence="2" id="KW-0472">Membrane</keyword>
<sequence length="331" mass="37223">MESSSSERVEMPAGFEDASLEHIVDLIADMLQRLISHNDRIPLSPESLTRFHSRSAPSISVIDYLKRIVRFTNVEVREQFPDRSFHPWFLAFFLLFIKKSVLLVTLFNIDQICARMPLFTLSSLTCHRFIITSITVSSKALCDVFCTNNLYAKVGGVTVTELNMLEREFLAMIEWRLTVSIFIIYSILTVPSADLSFFIFCCLPAQCNRDILQEYYINLVRTHSSGKYIIIGSDSSQSGSTSDSSDQEMDTNGAQSRPDSPTETRHPRRTRFSASPSEPSAILIEPGAISQDRDPVAQRPTVAQNMAFAALQQSNEFHTLSADSRSNKQTG</sequence>
<dbReference type="PANTHER" id="PTHR15615">
    <property type="match status" value="1"/>
</dbReference>
<name>A0A9P6EH00_9AGAR</name>
<dbReference type="GO" id="GO:0005634">
    <property type="term" value="C:nucleus"/>
    <property type="evidence" value="ECO:0007669"/>
    <property type="project" value="TreeGrafter"/>
</dbReference>
<keyword evidence="2" id="KW-1133">Transmembrane helix</keyword>
<keyword evidence="4" id="KW-1185">Reference proteome</keyword>
<feature type="compositionally biased region" description="Polar residues" evidence="1">
    <location>
        <begin position="250"/>
        <end position="259"/>
    </location>
</feature>
<dbReference type="GO" id="GO:0019901">
    <property type="term" value="F:protein kinase binding"/>
    <property type="evidence" value="ECO:0007669"/>
    <property type="project" value="InterPro"/>
</dbReference>
<dbReference type="AlphaFoldDB" id="A0A9P6EH00"/>
<gene>
    <name evidence="3" type="ORF">CPB83DRAFT_906821</name>
</gene>